<evidence type="ECO:0000313" key="6">
    <source>
        <dbReference type="EMBL" id="AXY99460.1"/>
    </source>
</evidence>
<keyword evidence="5" id="KW-0472">Membrane</keyword>
<comment type="subcellular location">
    <subcellularLocation>
        <location evidence="1">Cell membrane</location>
        <topology evidence="1">Multi-pass membrane protein</topology>
    </subcellularLocation>
</comment>
<dbReference type="RefSeq" id="WP_164526983.1">
    <property type="nucleotide sequence ID" value="NZ_CP047352.1"/>
</dbReference>
<evidence type="ECO:0000256" key="5">
    <source>
        <dbReference type="ARBA" id="ARBA00023136"/>
    </source>
</evidence>
<reference evidence="6" key="1">
    <citation type="journal article" date="2017" name="PLoS ONE">
        <title>Genetic diversity of the O antigens of Proteus species and the development of a suspension array for molecular serotyping.</title>
        <authorList>
            <person name="Yu X."/>
            <person name="Torzewska A."/>
            <person name="Zhang X."/>
            <person name="Yin Z."/>
            <person name="Drzewiecka D."/>
            <person name="Cao H."/>
            <person name="Liu B."/>
            <person name="Knirel Y.A."/>
            <person name="Rozalski A."/>
            <person name="Wang L."/>
        </authorList>
    </citation>
    <scope>NUCLEOTIDE SEQUENCE</scope>
    <source>
        <strain evidence="6">PrK 28/57</strain>
    </source>
</reference>
<organism evidence="6">
    <name type="scientific">Proteus mirabilis</name>
    <dbReference type="NCBI Taxonomy" id="584"/>
    <lineage>
        <taxon>Bacteria</taxon>
        <taxon>Pseudomonadati</taxon>
        <taxon>Pseudomonadota</taxon>
        <taxon>Gammaproteobacteria</taxon>
        <taxon>Enterobacterales</taxon>
        <taxon>Morganellaceae</taxon>
        <taxon>Proteus</taxon>
    </lineage>
</organism>
<dbReference type="PANTHER" id="PTHR30250">
    <property type="entry name" value="PST FAMILY PREDICTED COLANIC ACID TRANSPORTER"/>
    <property type="match status" value="1"/>
</dbReference>
<dbReference type="AlphaFoldDB" id="A0A385JM90"/>
<dbReference type="GO" id="GO:0005886">
    <property type="term" value="C:plasma membrane"/>
    <property type="evidence" value="ECO:0007669"/>
    <property type="project" value="UniProtKB-SubCell"/>
</dbReference>
<accession>A0A385JM90</accession>
<sequence>MLKKNIVNLFINQIFSYVAPLLLLPFLSRTLDVTHFGLYIFSLSTISIATVITNYGFDISVAKRIAEGENKKENLNEFLYQVNIIKSFICFFTIIIVAYILYATNYFTDNPTNIYIILLSIVFSSYNLIWLFQGLEKIYIYSRITIVTRLLSMFLIIITIKSSSDFSLLLLLNFLQILVSIIASYYIIFNWNLKFKTCSIKKSIFLFKESTEYFISRVGVTLYSSACSFFLGIFSGSLHQVAIYGTAEQLYRAGVYLMSAISSPLTPYMARTKNYTIFWKIVVFTLIITILGASIGFVFGDDIIRLIYGSKFNDSYSILNVFMLTIIISVMGMFFGYPALIPIGKTKIANYSVLYAGLLQLIILLIMYILHIEFTAIKIAFSYFLCEIFVLIIRLIYFLPNYKIMKNEKH</sequence>
<dbReference type="PANTHER" id="PTHR30250:SF11">
    <property type="entry name" value="O-ANTIGEN TRANSPORTER-RELATED"/>
    <property type="match status" value="1"/>
</dbReference>
<keyword evidence="3" id="KW-0812">Transmembrane</keyword>
<keyword evidence="4" id="KW-1133">Transmembrane helix</keyword>
<dbReference type="InterPro" id="IPR002797">
    <property type="entry name" value="Polysacc_synth"/>
</dbReference>
<keyword evidence="2" id="KW-1003">Cell membrane</keyword>
<dbReference type="Pfam" id="PF01943">
    <property type="entry name" value="Polysacc_synt"/>
    <property type="match status" value="1"/>
</dbReference>
<evidence type="ECO:0000256" key="4">
    <source>
        <dbReference type="ARBA" id="ARBA00022989"/>
    </source>
</evidence>
<evidence type="ECO:0000256" key="3">
    <source>
        <dbReference type="ARBA" id="ARBA00022692"/>
    </source>
</evidence>
<proteinExistence type="predicted"/>
<dbReference type="InterPro" id="IPR050833">
    <property type="entry name" value="Poly_Biosynth_Transport"/>
</dbReference>
<name>A0A385JM90_PROMI</name>
<evidence type="ECO:0000256" key="2">
    <source>
        <dbReference type="ARBA" id="ARBA00022475"/>
    </source>
</evidence>
<protein>
    <submittedName>
        <fullName evidence="6">Wzx</fullName>
    </submittedName>
</protein>
<dbReference type="EMBL" id="KY710694">
    <property type="protein sequence ID" value="AXY99460.1"/>
    <property type="molecule type" value="Genomic_DNA"/>
</dbReference>
<evidence type="ECO:0000256" key="1">
    <source>
        <dbReference type="ARBA" id="ARBA00004651"/>
    </source>
</evidence>